<reference evidence="1" key="2">
    <citation type="journal article" date="2015" name="Data Brief">
        <title>Shoot transcriptome of the giant reed, Arundo donax.</title>
        <authorList>
            <person name="Barrero R.A."/>
            <person name="Guerrero F.D."/>
            <person name="Moolhuijzen P."/>
            <person name="Goolsby J.A."/>
            <person name="Tidwell J."/>
            <person name="Bellgard S.E."/>
            <person name="Bellgard M.I."/>
        </authorList>
    </citation>
    <scope>NUCLEOTIDE SEQUENCE</scope>
    <source>
        <tissue evidence="1">Shoot tissue taken approximately 20 cm above the soil surface</tissue>
    </source>
</reference>
<sequence length="82" mass="9972">MTTMRRRRWSRRTVRCSRDSRARPDRFLRIGVTLGPRSRGMILFSASRRPSFNRNWCRLFLRIMAKGEMTIELLFRHRVMSL</sequence>
<organism evidence="1">
    <name type="scientific">Arundo donax</name>
    <name type="common">Giant reed</name>
    <name type="synonym">Donax arundinaceus</name>
    <dbReference type="NCBI Taxonomy" id="35708"/>
    <lineage>
        <taxon>Eukaryota</taxon>
        <taxon>Viridiplantae</taxon>
        <taxon>Streptophyta</taxon>
        <taxon>Embryophyta</taxon>
        <taxon>Tracheophyta</taxon>
        <taxon>Spermatophyta</taxon>
        <taxon>Magnoliopsida</taxon>
        <taxon>Liliopsida</taxon>
        <taxon>Poales</taxon>
        <taxon>Poaceae</taxon>
        <taxon>PACMAD clade</taxon>
        <taxon>Arundinoideae</taxon>
        <taxon>Arundineae</taxon>
        <taxon>Arundo</taxon>
    </lineage>
</organism>
<protein>
    <submittedName>
        <fullName evidence="1">Uncharacterized protein</fullName>
    </submittedName>
</protein>
<name>A0A0A9A026_ARUDO</name>
<dbReference type="AlphaFoldDB" id="A0A0A9A026"/>
<reference evidence="1" key="1">
    <citation type="submission" date="2014-09" db="EMBL/GenBank/DDBJ databases">
        <authorList>
            <person name="Magalhaes I.L.F."/>
            <person name="Oliveira U."/>
            <person name="Santos F.R."/>
            <person name="Vidigal T.H.D.A."/>
            <person name="Brescovit A.D."/>
            <person name="Santos A.J."/>
        </authorList>
    </citation>
    <scope>NUCLEOTIDE SEQUENCE</scope>
    <source>
        <tissue evidence="1">Shoot tissue taken approximately 20 cm above the soil surface</tissue>
    </source>
</reference>
<dbReference type="EMBL" id="GBRH01257503">
    <property type="protein sequence ID" value="JAD40392.1"/>
    <property type="molecule type" value="Transcribed_RNA"/>
</dbReference>
<evidence type="ECO:0000313" key="1">
    <source>
        <dbReference type="EMBL" id="JAD40392.1"/>
    </source>
</evidence>
<accession>A0A0A9A026</accession>
<proteinExistence type="predicted"/>